<dbReference type="CDD" id="cd07302">
    <property type="entry name" value="CHD"/>
    <property type="match status" value="1"/>
</dbReference>
<evidence type="ECO:0000259" key="2">
    <source>
        <dbReference type="PROSITE" id="PS50125"/>
    </source>
</evidence>
<accession>A0A7Z1AEH8</accession>
<dbReference type="InterPro" id="IPR050697">
    <property type="entry name" value="Adenylyl/Guanylyl_Cyclase_3/4"/>
</dbReference>
<dbReference type="RefSeq" id="WP_069127740.1">
    <property type="nucleotide sequence ID" value="NZ_MARB01000028.1"/>
</dbReference>
<dbReference type="CDD" id="cd00060">
    <property type="entry name" value="FHA"/>
    <property type="match status" value="1"/>
</dbReference>
<dbReference type="PANTHER" id="PTHR43081">
    <property type="entry name" value="ADENYLATE CYCLASE, TERMINAL-DIFFERENTIATION SPECIFIC-RELATED"/>
    <property type="match status" value="1"/>
</dbReference>
<dbReference type="InterPro" id="IPR000253">
    <property type="entry name" value="FHA_dom"/>
</dbReference>
<dbReference type="PROSITE" id="PS50125">
    <property type="entry name" value="GUANYLATE_CYCLASE_2"/>
    <property type="match status" value="1"/>
</dbReference>
<sequence>MSTAAQKSYAIVFADIVDSTRMYENLGDNRAKQLITDLEDIIAEVVAETGGYVVEVVGDEVMSRYSHVSDAATGACLMQERVDAYAKRSGMKLSARIGLHFGPAIVEGGRMYGDSINIAARMAAIAQSQQIITTEQVVQNLSDEQKKIVRQFDKVKVKGKQERMVIYDLLWRKDDVTFIHTSPLTQSTVTRILTLQYGNRRFNFLPQQGSMHIGRDSSNELVVTAAAASRTHAVLEYSRGKYVLSDISTNGTYLTTQNQQSLYLRRETVPLLGSGKIGLGEPVSDKNQHVIRYYFQEV</sequence>
<dbReference type="InterPro" id="IPR001054">
    <property type="entry name" value="A/G_cyclase"/>
</dbReference>
<dbReference type="SUPFAM" id="SSF55073">
    <property type="entry name" value="Nucleotide cyclase"/>
    <property type="match status" value="1"/>
</dbReference>
<dbReference type="InterPro" id="IPR008984">
    <property type="entry name" value="SMAD_FHA_dom_sf"/>
</dbReference>
<dbReference type="InterPro" id="IPR029787">
    <property type="entry name" value="Nucleotide_cyclase"/>
</dbReference>
<gene>
    <name evidence="3" type="primary">cyaB_2</name>
    <name evidence="3" type="ORF">CODIS_36990</name>
</gene>
<reference evidence="3 4" key="1">
    <citation type="submission" date="2016-06" db="EMBL/GenBank/DDBJ databases">
        <title>Genome sequence of endosymbiont of Candidatus Endolucinida thiodiazotropha.</title>
        <authorList>
            <person name="Poehlein A."/>
            <person name="Koenig S."/>
            <person name="Heiden S.E."/>
            <person name="Thuermer A."/>
            <person name="Voget S."/>
            <person name="Daniel R."/>
            <person name="Markert S."/>
            <person name="Gros O."/>
            <person name="Schweder T."/>
        </authorList>
    </citation>
    <scope>NUCLEOTIDE SEQUENCE [LARGE SCALE GENOMIC DNA]</scope>
    <source>
        <strain evidence="3 4">COS</strain>
    </source>
</reference>
<dbReference type="PROSITE" id="PS50006">
    <property type="entry name" value="FHA_DOMAIN"/>
    <property type="match status" value="1"/>
</dbReference>
<dbReference type="AlphaFoldDB" id="A0A7Z1AEH8"/>
<evidence type="ECO:0000259" key="1">
    <source>
        <dbReference type="PROSITE" id="PS50006"/>
    </source>
</evidence>
<dbReference type="Gene3D" id="3.30.70.1230">
    <property type="entry name" value="Nucleotide cyclase"/>
    <property type="match status" value="1"/>
</dbReference>
<proteinExistence type="predicted"/>
<organism evidence="3 4">
    <name type="scientific">Candidatus Thiodiazotropha endolucinida</name>
    <dbReference type="NCBI Taxonomy" id="1655433"/>
    <lineage>
        <taxon>Bacteria</taxon>
        <taxon>Pseudomonadati</taxon>
        <taxon>Pseudomonadota</taxon>
        <taxon>Gammaproteobacteria</taxon>
        <taxon>Chromatiales</taxon>
        <taxon>Sedimenticolaceae</taxon>
        <taxon>Candidatus Thiodiazotropha</taxon>
    </lineage>
</organism>
<name>A0A7Z1AEH8_9GAMM</name>
<dbReference type="SUPFAM" id="SSF49879">
    <property type="entry name" value="SMAD/FHA domain"/>
    <property type="match status" value="1"/>
</dbReference>
<protein>
    <submittedName>
        <fullName evidence="3">Adenylate cyclase 2</fullName>
        <ecNumber evidence="3">4.6.1.1</ecNumber>
    </submittedName>
</protein>
<dbReference type="OrthoDB" id="9806704at2"/>
<evidence type="ECO:0000313" key="3">
    <source>
        <dbReference type="EMBL" id="ODJ86064.1"/>
    </source>
</evidence>
<dbReference type="PANTHER" id="PTHR43081:SF1">
    <property type="entry name" value="ADENYLATE CYCLASE, TERMINAL-DIFFERENTIATION SPECIFIC"/>
    <property type="match status" value="1"/>
</dbReference>
<feature type="domain" description="FHA" evidence="1">
    <location>
        <begin position="211"/>
        <end position="259"/>
    </location>
</feature>
<keyword evidence="3" id="KW-0456">Lyase</keyword>
<feature type="domain" description="Guanylate cyclase" evidence="2">
    <location>
        <begin position="10"/>
        <end position="123"/>
    </location>
</feature>
<dbReference type="GO" id="GO:0004016">
    <property type="term" value="F:adenylate cyclase activity"/>
    <property type="evidence" value="ECO:0007669"/>
    <property type="project" value="UniProtKB-EC"/>
</dbReference>
<dbReference type="Proteomes" id="UP000094769">
    <property type="component" value="Unassembled WGS sequence"/>
</dbReference>
<dbReference type="EC" id="4.6.1.1" evidence="3"/>
<dbReference type="Pfam" id="PF00211">
    <property type="entry name" value="Guanylate_cyc"/>
    <property type="match status" value="1"/>
</dbReference>
<dbReference type="GO" id="GO:0009190">
    <property type="term" value="P:cyclic nucleotide biosynthetic process"/>
    <property type="evidence" value="ECO:0007669"/>
    <property type="project" value="InterPro"/>
</dbReference>
<dbReference type="Gene3D" id="2.60.200.20">
    <property type="match status" value="1"/>
</dbReference>
<comment type="caution">
    <text evidence="3">The sequence shown here is derived from an EMBL/GenBank/DDBJ whole genome shotgun (WGS) entry which is preliminary data.</text>
</comment>
<dbReference type="Pfam" id="PF00498">
    <property type="entry name" value="FHA"/>
    <property type="match status" value="1"/>
</dbReference>
<dbReference type="SMART" id="SM00240">
    <property type="entry name" value="FHA"/>
    <property type="match status" value="1"/>
</dbReference>
<keyword evidence="4" id="KW-1185">Reference proteome</keyword>
<dbReference type="EMBL" id="MARB01000028">
    <property type="protein sequence ID" value="ODJ86064.1"/>
    <property type="molecule type" value="Genomic_DNA"/>
</dbReference>
<dbReference type="GO" id="GO:0035556">
    <property type="term" value="P:intracellular signal transduction"/>
    <property type="evidence" value="ECO:0007669"/>
    <property type="project" value="InterPro"/>
</dbReference>
<evidence type="ECO:0000313" key="4">
    <source>
        <dbReference type="Proteomes" id="UP000094769"/>
    </source>
</evidence>